<dbReference type="Proteomes" id="UP000541347">
    <property type="component" value="Unassembled WGS sequence"/>
</dbReference>
<accession>A0ABW9ZNJ7</accession>
<evidence type="ECO:0000313" key="2">
    <source>
        <dbReference type="Proteomes" id="UP000541347"/>
    </source>
</evidence>
<dbReference type="EMBL" id="JAABLP010000007">
    <property type="protein sequence ID" value="NBN65949.1"/>
    <property type="molecule type" value="Genomic_DNA"/>
</dbReference>
<evidence type="ECO:0000313" key="1">
    <source>
        <dbReference type="EMBL" id="NBN65949.1"/>
    </source>
</evidence>
<dbReference type="RefSeq" id="WP_161677966.1">
    <property type="nucleotide sequence ID" value="NZ_JAABLP010000007.1"/>
</dbReference>
<organism evidence="1 2">
    <name type="scientific">Pannonibacter tanglangensis</name>
    <dbReference type="NCBI Taxonomy" id="2750084"/>
    <lineage>
        <taxon>Bacteria</taxon>
        <taxon>Pseudomonadati</taxon>
        <taxon>Pseudomonadota</taxon>
        <taxon>Alphaproteobacteria</taxon>
        <taxon>Hyphomicrobiales</taxon>
        <taxon>Stappiaceae</taxon>
        <taxon>Pannonibacter</taxon>
    </lineage>
</organism>
<evidence type="ECO:0008006" key="3">
    <source>
        <dbReference type="Google" id="ProtNLM"/>
    </source>
</evidence>
<protein>
    <recommendedName>
        <fullName evidence="3">ATP-binding protein</fullName>
    </recommendedName>
</protein>
<keyword evidence="2" id="KW-1185">Reference proteome</keyword>
<comment type="caution">
    <text evidence="1">The sequence shown here is derived from an EMBL/GenBank/DDBJ whole genome shotgun (WGS) entry which is preliminary data.</text>
</comment>
<sequence>MLAQLLRRKLRYLDRDKEFTVDQEFLYEDGRSMVVLGEAGMGKSTLLSQMAGIEGFSFCTARKLIISSNVAALMGNAHTIVIDAIDEVSARVDGDAVDLVLQRLEALQFPRFILSCRVADWRKATALQGISEFYDTAPIELHLQPLSREDAVSYLAATVGEDAADRAVKTLEEAGLGGLWRNPQTLKLVADVVARGSLPASKGELFDAATQLMWSEHREERSGTPLAARPRDDVLDAAGAAFALLILTGKEAISRKAMVQDHDAPLADVARLPGSAALADVLGSRLFSGLHDERFGYDHRAIGEFLGARWLARQATTPRKQRRVLELFKAQGLVPASLRGLHAWLAWHAPSIAEAVISADPMGVIEYGDATKLTVVQGRAMLAALRELFENDPNIRGWSRARVRGLAQRHLLAEVRAAVLDTQGRSGFRQLVLIALRQSPLVVELRDELLSLLQSPQEIYRIRSLAGDLLADPDIGLDWSEVCRALLGQAALDDVELLCEIVIKVGYDHFDNCLLLELLQRRFEQSERMVGTFISFDIDFAKRIPESRLDAILDGIAEIARSAGRPHQRRHDRAIANLMFALLARRLAMSIPEVSILWSWLEPFAGASDSDEDARKAVARVFESDDKLRRSLQSYALVTLPSDLTVTERYWRFVSRSDGLRVTEDDVCVLLEGLDRDDVRWSEVVRLAWHGSKKGASVRAAASRFAAADPISAQWLDELALDIVPQWQIEQENEKRERMAAQAVEWADHRAELAENIEQLRNGAEKYVVDPAMAYLKLFWGQNQDDFDGPTRLQHWLGTELRDAAVIGFDAFLTKDDPRPTATEIVSAYVEDKCRTADYVLIAASAERCRTGRGFDDLSAERLMACLFALRTRGVEQHAEINGLDDHLVDQIRRRGCYDQALRLLVEPQLAAGRRHVTDLWEAMHSDDDGAVIEALAIDWISRFPNMSEDAEVAILDRLLLSEGGRSCLAEIVSARRSLHLDTSRRRTWDAIGLIVDFADTLASLGGGLGVEPELLWALRALLASRGHRVSREILDIDQLAWMISTFRPHFPALQRPSVAVTTDDPNPWEAAEFLRDLIGRLGNVDTVEAASTLARLRDGPVDDFTDFLKTVAAEQTRKRIEKGWRAPDIETVVAAVVDQVPTTSAQFLAVMIEELKVVQAKITGSDVNWHRRFWGGDTPDDEENCRDAILQMFGTLPFGIKALPEGHLADAKRCDIFCFLDEMMLPIEIKGQWHKALWTAADEQLDRLYVTDFRAERGIYLVLWFGPGTSKPLQRAPGAVDNPKSAAGLRDALIRSSRSAGDGRVEIIVLDLTRPA</sequence>
<dbReference type="SUPFAM" id="SSF52540">
    <property type="entry name" value="P-loop containing nucleoside triphosphate hydrolases"/>
    <property type="match status" value="1"/>
</dbReference>
<dbReference type="InterPro" id="IPR027417">
    <property type="entry name" value="P-loop_NTPase"/>
</dbReference>
<name>A0ABW9ZNJ7_9HYPH</name>
<gene>
    <name evidence="1" type="ORF">GWI71_19840</name>
</gene>
<reference evidence="1 2" key="1">
    <citation type="submission" date="2020-01" db="EMBL/GenBank/DDBJ databases">
        <authorList>
            <person name="Peng S.Y."/>
            <person name="Li J."/>
            <person name="Wang M."/>
            <person name="Wang L."/>
            <person name="Wang C.Q."/>
            <person name="Wang J.R."/>
        </authorList>
    </citation>
    <scope>NUCLEOTIDE SEQUENCE [LARGE SCALE GENOMIC DNA]</scope>
    <source>
        <strain evidence="1 2">XCT-34</strain>
    </source>
</reference>
<proteinExistence type="predicted"/>